<keyword evidence="2" id="KW-0217">Developmental protein</keyword>
<comment type="caution">
    <text evidence="7">The sequence shown here is derived from an EMBL/GenBank/DDBJ whole genome shotgun (WGS) entry which is preliminary data.</text>
</comment>
<sequence length="259" mass="29048">MRQGSFSAGLRPLDQIPHQDLLENKVAAQAAEIERLSAENRRLANSHVVMRDDLVNARQEAQRLGAHIRSIPTESDIQIRVLAEKIKKMEAGIKAGENVRNDLKQAHSEAQSLVKARQELTLQIQQSSQELQRLRADVKSLSNLDTELENLRHEVKMLRATFEREKSLNIEKVERLRAREQNLIQMAREVERLRAEVTNAEKIAHVPNFYSGGYSSHDPAYLHAVGGSSVYVNAYGRHQIQTNSGPAVDGTSPYCSGGQ</sequence>
<gene>
    <name evidence="7" type="ORF">Tsubulata_006229</name>
</gene>
<reference evidence="7" key="1">
    <citation type="submission" date="2022-02" db="EMBL/GenBank/DDBJ databases">
        <authorList>
            <person name="Henning P.M."/>
            <person name="McCubbin A.G."/>
            <person name="Shore J.S."/>
        </authorList>
    </citation>
    <scope>NUCLEOTIDE SEQUENCE</scope>
    <source>
        <strain evidence="7">F60SS</strain>
        <tissue evidence="7">Leaves</tissue>
    </source>
</reference>
<protein>
    <recommendedName>
        <fullName evidence="9">Protein FLX-like 4</fullName>
    </recommendedName>
</protein>
<dbReference type="EMBL" id="JAKUCV010005017">
    <property type="protein sequence ID" value="KAJ4833123.1"/>
    <property type="molecule type" value="Genomic_DNA"/>
</dbReference>
<dbReference type="OrthoDB" id="1899348at2759"/>
<keyword evidence="3" id="KW-0221">Differentiation</keyword>
<comment type="similarity">
    <text evidence="1">Belongs to the FLX family.</text>
</comment>
<evidence type="ECO:0000256" key="6">
    <source>
        <dbReference type="SAM" id="Coils"/>
    </source>
</evidence>
<accession>A0A9Q0FKL6</accession>
<organism evidence="7 8">
    <name type="scientific">Turnera subulata</name>
    <dbReference type="NCBI Taxonomy" id="218843"/>
    <lineage>
        <taxon>Eukaryota</taxon>
        <taxon>Viridiplantae</taxon>
        <taxon>Streptophyta</taxon>
        <taxon>Embryophyta</taxon>
        <taxon>Tracheophyta</taxon>
        <taxon>Spermatophyta</taxon>
        <taxon>Magnoliopsida</taxon>
        <taxon>eudicotyledons</taxon>
        <taxon>Gunneridae</taxon>
        <taxon>Pentapetalae</taxon>
        <taxon>rosids</taxon>
        <taxon>fabids</taxon>
        <taxon>Malpighiales</taxon>
        <taxon>Passifloraceae</taxon>
        <taxon>Turnera</taxon>
    </lineage>
</organism>
<dbReference type="AlphaFoldDB" id="A0A9Q0FKL6"/>
<evidence type="ECO:0000256" key="3">
    <source>
        <dbReference type="ARBA" id="ARBA00022782"/>
    </source>
</evidence>
<keyword evidence="4 6" id="KW-0175">Coiled coil</keyword>
<dbReference type="GO" id="GO:0009908">
    <property type="term" value="P:flower development"/>
    <property type="evidence" value="ECO:0007669"/>
    <property type="project" value="UniProtKB-KW"/>
</dbReference>
<evidence type="ECO:0000313" key="7">
    <source>
        <dbReference type="EMBL" id="KAJ4833123.1"/>
    </source>
</evidence>
<keyword evidence="5" id="KW-0287">Flowering</keyword>
<keyword evidence="8" id="KW-1185">Reference proteome</keyword>
<name>A0A9Q0FKL6_9ROSI</name>
<evidence type="ECO:0008006" key="9">
    <source>
        <dbReference type="Google" id="ProtNLM"/>
    </source>
</evidence>
<dbReference type="Proteomes" id="UP001141552">
    <property type="component" value="Unassembled WGS sequence"/>
</dbReference>
<reference evidence="7" key="2">
    <citation type="journal article" date="2023" name="Plants (Basel)">
        <title>Annotation of the Turnera subulata (Passifloraceae) Draft Genome Reveals the S-Locus Evolved after the Divergence of Turneroideae from Passifloroideae in a Stepwise Manner.</title>
        <authorList>
            <person name="Henning P.M."/>
            <person name="Roalson E.H."/>
            <person name="Mir W."/>
            <person name="McCubbin A.G."/>
            <person name="Shore J.S."/>
        </authorList>
    </citation>
    <scope>NUCLEOTIDE SEQUENCE</scope>
    <source>
        <tissue evidence="7">Leaves</tissue>
    </source>
</reference>
<evidence type="ECO:0000256" key="1">
    <source>
        <dbReference type="ARBA" id="ARBA00005405"/>
    </source>
</evidence>
<feature type="coiled-coil region" evidence="6">
    <location>
        <begin position="103"/>
        <end position="203"/>
    </location>
</feature>
<evidence type="ECO:0000256" key="5">
    <source>
        <dbReference type="ARBA" id="ARBA00023089"/>
    </source>
</evidence>
<dbReference type="GO" id="GO:0030154">
    <property type="term" value="P:cell differentiation"/>
    <property type="evidence" value="ECO:0007669"/>
    <property type="project" value="UniProtKB-KW"/>
</dbReference>
<evidence type="ECO:0000256" key="2">
    <source>
        <dbReference type="ARBA" id="ARBA00022473"/>
    </source>
</evidence>
<evidence type="ECO:0000313" key="8">
    <source>
        <dbReference type="Proteomes" id="UP001141552"/>
    </source>
</evidence>
<dbReference type="PANTHER" id="PTHR33405">
    <property type="entry name" value="PROTEIN FLX-LIKE 2"/>
    <property type="match status" value="1"/>
</dbReference>
<dbReference type="PANTHER" id="PTHR33405:SF18">
    <property type="entry name" value="PROTEIN FLX-LIKE 4"/>
    <property type="match status" value="1"/>
</dbReference>
<proteinExistence type="inferred from homology"/>
<evidence type="ECO:0000256" key="4">
    <source>
        <dbReference type="ARBA" id="ARBA00023054"/>
    </source>
</evidence>
<dbReference type="InterPro" id="IPR040353">
    <property type="entry name" value="FLX/FLX-like"/>
</dbReference>
<feature type="coiled-coil region" evidence="6">
    <location>
        <begin position="19"/>
        <end position="46"/>
    </location>
</feature>